<accession>A0A8E2DKF9</accession>
<keyword evidence="1" id="KW-0446">Lipid-binding</keyword>
<dbReference type="GO" id="GO:0006631">
    <property type="term" value="P:fatty acid metabolic process"/>
    <property type="evidence" value="ECO:0007669"/>
    <property type="project" value="TreeGrafter"/>
</dbReference>
<reference evidence="3 4" key="1">
    <citation type="submission" date="2016-07" db="EMBL/GenBank/DDBJ databases">
        <title>Draft genome of the white-rot fungus Obba rivulosa 3A-2.</title>
        <authorList>
            <consortium name="DOE Joint Genome Institute"/>
            <person name="Miettinen O."/>
            <person name="Riley R."/>
            <person name="Acob R."/>
            <person name="Barry K."/>
            <person name="Cullen D."/>
            <person name="De Vries R."/>
            <person name="Hainaut M."/>
            <person name="Hatakka A."/>
            <person name="Henrissat B."/>
            <person name="Hilden K."/>
            <person name="Kuo R."/>
            <person name="Labutti K."/>
            <person name="Lipzen A."/>
            <person name="Makela M.R."/>
            <person name="Sandor L."/>
            <person name="Spatafora J.W."/>
            <person name="Grigoriev I.V."/>
            <person name="Hibbett D.S."/>
        </authorList>
    </citation>
    <scope>NUCLEOTIDE SEQUENCE [LARGE SCALE GENOMIC DNA]</scope>
    <source>
        <strain evidence="3 4">3A-2</strain>
    </source>
</reference>
<name>A0A8E2DKF9_9APHY</name>
<evidence type="ECO:0000313" key="4">
    <source>
        <dbReference type="Proteomes" id="UP000250043"/>
    </source>
</evidence>
<keyword evidence="4" id="KW-1185">Reference proteome</keyword>
<dbReference type="InterPro" id="IPR014352">
    <property type="entry name" value="FERM/acyl-CoA-bd_prot_sf"/>
</dbReference>
<dbReference type="Gene3D" id="1.20.80.10">
    <property type="match status" value="1"/>
</dbReference>
<dbReference type="OrthoDB" id="346910at2759"/>
<sequence length="186" mass="20921">MALDPESRQHIDDAQFDRAVDIVQSLPKTGPIQTGYEEKLDDMTCATAVGSLYKQATVGNVQPPLPSVWDMLGRAKWDAWAKHKDLDLYEAKWLYVNALLKVSHHGPFHSFQEDRRALSPGLAPIFGQDGRKGLSAGARVLQQRPEQLGAERYVFDQALSGHSHISFRVNNSFCTVQFSLFCFRFV</sequence>
<gene>
    <name evidence="3" type="ORF">OBBRIDRAFT_739366</name>
</gene>
<dbReference type="PANTHER" id="PTHR23310:SF133">
    <property type="entry name" value="COA BINDING PROTEIN, PUTATIVE (AFU_ORTHOLOGUE AFUA_1G12300)-RELATED"/>
    <property type="match status" value="1"/>
</dbReference>
<dbReference type="PROSITE" id="PS51228">
    <property type="entry name" value="ACB_2"/>
    <property type="match status" value="1"/>
</dbReference>
<dbReference type="EMBL" id="KV722565">
    <property type="protein sequence ID" value="OCH85753.1"/>
    <property type="molecule type" value="Genomic_DNA"/>
</dbReference>
<feature type="domain" description="ACB" evidence="2">
    <location>
        <begin position="12"/>
        <end position="108"/>
    </location>
</feature>
<dbReference type="Pfam" id="PF00887">
    <property type="entry name" value="ACBP"/>
    <property type="match status" value="1"/>
</dbReference>
<dbReference type="Proteomes" id="UP000250043">
    <property type="component" value="Unassembled WGS sequence"/>
</dbReference>
<proteinExistence type="predicted"/>
<evidence type="ECO:0000259" key="2">
    <source>
        <dbReference type="PROSITE" id="PS51228"/>
    </source>
</evidence>
<dbReference type="AlphaFoldDB" id="A0A8E2DKF9"/>
<evidence type="ECO:0000313" key="3">
    <source>
        <dbReference type="EMBL" id="OCH85753.1"/>
    </source>
</evidence>
<dbReference type="PANTHER" id="PTHR23310">
    <property type="entry name" value="ACYL-COA-BINDING PROTEIN, ACBP"/>
    <property type="match status" value="1"/>
</dbReference>
<dbReference type="InterPro" id="IPR035984">
    <property type="entry name" value="Acyl-CoA-binding_sf"/>
</dbReference>
<dbReference type="GO" id="GO:0000062">
    <property type="term" value="F:fatty-acyl-CoA binding"/>
    <property type="evidence" value="ECO:0007669"/>
    <property type="project" value="InterPro"/>
</dbReference>
<organism evidence="3 4">
    <name type="scientific">Obba rivulosa</name>
    <dbReference type="NCBI Taxonomy" id="1052685"/>
    <lineage>
        <taxon>Eukaryota</taxon>
        <taxon>Fungi</taxon>
        <taxon>Dikarya</taxon>
        <taxon>Basidiomycota</taxon>
        <taxon>Agaricomycotina</taxon>
        <taxon>Agaricomycetes</taxon>
        <taxon>Polyporales</taxon>
        <taxon>Gelatoporiaceae</taxon>
        <taxon>Obba</taxon>
    </lineage>
</organism>
<dbReference type="SUPFAM" id="SSF47027">
    <property type="entry name" value="Acyl-CoA binding protein"/>
    <property type="match status" value="1"/>
</dbReference>
<evidence type="ECO:0000256" key="1">
    <source>
        <dbReference type="ARBA" id="ARBA00023121"/>
    </source>
</evidence>
<protein>
    <submittedName>
        <fullName evidence="3">ACBP-domain-containing protein</fullName>
    </submittedName>
</protein>
<dbReference type="InterPro" id="IPR000582">
    <property type="entry name" value="Acyl-CoA-binding_protein"/>
</dbReference>